<dbReference type="OrthoDB" id="9787483at2"/>
<dbReference type="Gene3D" id="3.40.1260.10">
    <property type="entry name" value="DsrEFH-like"/>
    <property type="match status" value="1"/>
</dbReference>
<sequence>MTTTTLLLITADPSQPLAWHAYRYAKAFMQHTQEADTVSPAKLAIFFYADAANTANALRWQSADRADLTQLWSQFSAAYQQRLPVCVSTALTRGVTDEDNAVRHRLQTNNLAAGFELVGLGELAEQMALATKVIRF</sequence>
<evidence type="ECO:0000256" key="1">
    <source>
        <dbReference type="ARBA" id="ARBA00004496"/>
    </source>
</evidence>
<keyword evidence="4 5" id="KW-0808">Transferase</keyword>
<dbReference type="GO" id="GO:0002143">
    <property type="term" value="P:tRNA wobble position uridine thiolation"/>
    <property type="evidence" value="ECO:0007669"/>
    <property type="project" value="TreeGrafter"/>
</dbReference>
<dbReference type="InterPro" id="IPR027396">
    <property type="entry name" value="DsrEFH-like"/>
</dbReference>
<proteinExistence type="inferred from homology"/>
<comment type="similarity">
    <text evidence="2">Belongs to the DsrE/TusD family.</text>
</comment>
<dbReference type="NCBIfam" id="TIGR03012">
    <property type="entry name" value="sulf_tusD_dsrE"/>
    <property type="match status" value="1"/>
</dbReference>
<keyword evidence="3" id="KW-0963">Cytoplasm</keyword>
<evidence type="ECO:0000256" key="2">
    <source>
        <dbReference type="ARBA" id="ARBA00007067"/>
    </source>
</evidence>
<dbReference type="Proteomes" id="UP000442109">
    <property type="component" value="Unassembled WGS sequence"/>
</dbReference>
<evidence type="ECO:0000256" key="3">
    <source>
        <dbReference type="ARBA" id="ARBA00022490"/>
    </source>
</evidence>
<evidence type="ECO:0000256" key="4">
    <source>
        <dbReference type="ARBA" id="ARBA00022679"/>
    </source>
</evidence>
<reference evidence="5 6" key="1">
    <citation type="journal article" date="2019" name="PLoS ONE">
        <title>Pup mortality in New Zealand sea lions (Phocarctos hookeri) at Enderby Island, Auckland Islands, 2013-18.</title>
        <authorList>
            <person name="Michael S.A."/>
            <person name="Hayman D.T.S."/>
            <person name="Gray R."/>
            <person name="Zhang J."/>
            <person name="Rogers L."/>
            <person name="Roe W.D."/>
        </authorList>
    </citation>
    <scope>NUCLEOTIDE SEQUENCE [LARGE SCALE GENOMIC DNA]</scope>
    <source>
        <strain evidence="5 6">SM868</strain>
    </source>
</reference>
<protein>
    <submittedName>
        <fullName evidence="5">Sulfurtransferase complex subunit TusD</fullName>
    </submittedName>
</protein>
<keyword evidence="6" id="KW-1185">Reference proteome</keyword>
<dbReference type="InterPro" id="IPR017463">
    <property type="entry name" value="Sulphur_relay_TusD/DsrE"/>
</dbReference>
<evidence type="ECO:0000313" key="6">
    <source>
        <dbReference type="Proteomes" id="UP000442109"/>
    </source>
</evidence>
<dbReference type="GO" id="GO:1990228">
    <property type="term" value="C:sulfurtransferase complex"/>
    <property type="evidence" value="ECO:0007669"/>
    <property type="project" value="TreeGrafter"/>
</dbReference>
<dbReference type="PANTHER" id="PTHR34874">
    <property type="entry name" value="PROTEIN YCHN"/>
    <property type="match status" value="1"/>
</dbReference>
<name>A0A844LYT0_9GAMM</name>
<dbReference type="SUPFAM" id="SSF75169">
    <property type="entry name" value="DsrEFH-like"/>
    <property type="match status" value="1"/>
</dbReference>
<evidence type="ECO:0000313" key="5">
    <source>
        <dbReference type="EMBL" id="MUG31826.1"/>
    </source>
</evidence>
<comment type="subcellular location">
    <subcellularLocation>
        <location evidence="1">Cytoplasm</location>
    </subcellularLocation>
</comment>
<comment type="caution">
    <text evidence="5">The sequence shown here is derived from an EMBL/GenBank/DDBJ whole genome shotgun (WGS) entry which is preliminary data.</text>
</comment>
<dbReference type="PANTHER" id="PTHR34874:SF3">
    <property type="entry name" value="SULFURTRANSFERASE TUSD"/>
    <property type="match status" value="1"/>
</dbReference>
<organism evidence="5 6">
    <name type="scientific">Psychrobacter sanguinis</name>
    <dbReference type="NCBI Taxonomy" id="861445"/>
    <lineage>
        <taxon>Bacteria</taxon>
        <taxon>Pseudomonadati</taxon>
        <taxon>Pseudomonadota</taxon>
        <taxon>Gammaproteobacteria</taxon>
        <taxon>Moraxellales</taxon>
        <taxon>Moraxellaceae</taxon>
        <taxon>Psychrobacter</taxon>
    </lineage>
</organism>
<dbReference type="Pfam" id="PF02635">
    <property type="entry name" value="DsrE"/>
    <property type="match status" value="1"/>
</dbReference>
<dbReference type="GO" id="GO:0097163">
    <property type="term" value="F:sulfur carrier activity"/>
    <property type="evidence" value="ECO:0007669"/>
    <property type="project" value="TreeGrafter"/>
</dbReference>
<dbReference type="GO" id="GO:0016783">
    <property type="term" value="F:sulfurtransferase activity"/>
    <property type="evidence" value="ECO:0007669"/>
    <property type="project" value="InterPro"/>
</dbReference>
<dbReference type="RefSeq" id="WP_155586856.1">
    <property type="nucleotide sequence ID" value="NZ_WFKQ01000002.1"/>
</dbReference>
<dbReference type="InterPro" id="IPR003787">
    <property type="entry name" value="Sulphur_relay_DsrE/F-like"/>
</dbReference>
<accession>A0A844LYT0</accession>
<dbReference type="AlphaFoldDB" id="A0A844LYT0"/>
<gene>
    <name evidence="5" type="primary">tusD</name>
    <name evidence="5" type="ORF">GB996_03360</name>
</gene>
<dbReference type="EMBL" id="WFKQ01000002">
    <property type="protein sequence ID" value="MUG31826.1"/>
    <property type="molecule type" value="Genomic_DNA"/>
</dbReference>